<proteinExistence type="predicted"/>
<organism evidence="2">
    <name type="scientific">Rhizophora mucronata</name>
    <name type="common">Asiatic mangrove</name>
    <dbReference type="NCBI Taxonomy" id="61149"/>
    <lineage>
        <taxon>Eukaryota</taxon>
        <taxon>Viridiplantae</taxon>
        <taxon>Streptophyta</taxon>
        <taxon>Embryophyta</taxon>
        <taxon>Tracheophyta</taxon>
        <taxon>Spermatophyta</taxon>
        <taxon>Magnoliopsida</taxon>
        <taxon>eudicotyledons</taxon>
        <taxon>Gunneridae</taxon>
        <taxon>Pentapetalae</taxon>
        <taxon>rosids</taxon>
        <taxon>fabids</taxon>
        <taxon>Malpighiales</taxon>
        <taxon>Rhizophoraceae</taxon>
        <taxon>Rhizophora</taxon>
    </lineage>
</organism>
<dbReference type="AlphaFoldDB" id="A0A2P2QF10"/>
<feature type="region of interest" description="Disordered" evidence="1">
    <location>
        <begin position="1"/>
        <end position="26"/>
    </location>
</feature>
<protein>
    <submittedName>
        <fullName evidence="2">Uncharacterized protein</fullName>
    </submittedName>
</protein>
<evidence type="ECO:0000256" key="1">
    <source>
        <dbReference type="SAM" id="MobiDB-lite"/>
    </source>
</evidence>
<accession>A0A2P2QF10</accession>
<name>A0A2P2QF10_RHIMU</name>
<sequence>MGGLQACNASLKGSKRSHEIALSAST</sequence>
<evidence type="ECO:0000313" key="2">
    <source>
        <dbReference type="EMBL" id="MBX65569.1"/>
    </source>
</evidence>
<dbReference type="EMBL" id="GGEC01085085">
    <property type="protein sequence ID" value="MBX65569.1"/>
    <property type="molecule type" value="Transcribed_RNA"/>
</dbReference>
<reference evidence="2" key="1">
    <citation type="submission" date="2018-02" db="EMBL/GenBank/DDBJ databases">
        <title>Rhizophora mucronata_Transcriptome.</title>
        <authorList>
            <person name="Meera S.P."/>
            <person name="Sreeshan A."/>
            <person name="Augustine A."/>
        </authorList>
    </citation>
    <scope>NUCLEOTIDE SEQUENCE</scope>
    <source>
        <tissue evidence="2">Leaf</tissue>
    </source>
</reference>